<dbReference type="EMBL" id="FOQH01000006">
    <property type="protein sequence ID" value="SFI40397.1"/>
    <property type="molecule type" value="Genomic_DNA"/>
</dbReference>
<dbReference type="Proteomes" id="UP000199377">
    <property type="component" value="Unassembled WGS sequence"/>
</dbReference>
<dbReference type="InterPro" id="IPR009061">
    <property type="entry name" value="DNA-bd_dom_put_sf"/>
</dbReference>
<dbReference type="RefSeq" id="WP_245779173.1">
    <property type="nucleotide sequence ID" value="NZ_FOQH01000006.1"/>
</dbReference>
<evidence type="ECO:0008006" key="3">
    <source>
        <dbReference type="Google" id="ProtNLM"/>
    </source>
</evidence>
<dbReference type="SUPFAM" id="SSF46955">
    <property type="entry name" value="Putative DNA-binding domain"/>
    <property type="match status" value="1"/>
</dbReference>
<name>A0A1I3HXU6_9RHOB</name>
<accession>A0A1I3HXU6</accession>
<keyword evidence="2" id="KW-1185">Reference proteome</keyword>
<gene>
    <name evidence="1" type="ORF">SAMN05216258_106225</name>
</gene>
<dbReference type="STRING" id="1114924.SAMN05216258_106225"/>
<proteinExistence type="predicted"/>
<evidence type="ECO:0000313" key="2">
    <source>
        <dbReference type="Proteomes" id="UP000199377"/>
    </source>
</evidence>
<protein>
    <recommendedName>
        <fullName evidence="3">Helix-turn-helix domain-containing protein</fullName>
    </recommendedName>
</protein>
<reference evidence="1 2" key="1">
    <citation type="submission" date="2016-10" db="EMBL/GenBank/DDBJ databases">
        <authorList>
            <person name="de Groot N.N."/>
        </authorList>
    </citation>
    <scope>NUCLEOTIDE SEQUENCE [LARGE SCALE GENOMIC DNA]</scope>
    <source>
        <strain evidence="1 2">CGMCC 1.11030</strain>
    </source>
</reference>
<sequence>MNQPLASGGAERAATVAPPADFLDGFISEEEYAARRGVSLRTCQRDRQLRQSPPFVVIGRRVYYRIEAVRDWLLAREQEASRKPSAPRAGRGR</sequence>
<dbReference type="AlphaFoldDB" id="A0A1I3HXU6"/>
<evidence type="ECO:0000313" key="1">
    <source>
        <dbReference type="EMBL" id="SFI40397.1"/>
    </source>
</evidence>
<organism evidence="1 2">
    <name type="scientific">Albimonas pacifica</name>
    <dbReference type="NCBI Taxonomy" id="1114924"/>
    <lineage>
        <taxon>Bacteria</taxon>
        <taxon>Pseudomonadati</taxon>
        <taxon>Pseudomonadota</taxon>
        <taxon>Alphaproteobacteria</taxon>
        <taxon>Rhodobacterales</taxon>
        <taxon>Paracoccaceae</taxon>
        <taxon>Albimonas</taxon>
    </lineage>
</organism>